<dbReference type="GO" id="GO:0046872">
    <property type="term" value="F:metal ion binding"/>
    <property type="evidence" value="ECO:0007669"/>
    <property type="project" value="UniProtKB-ARBA"/>
</dbReference>
<proteinExistence type="predicted"/>
<dbReference type="AlphaFoldDB" id="A0A813E677"/>
<dbReference type="SUPFAM" id="SSF51197">
    <property type="entry name" value="Clavaminate synthase-like"/>
    <property type="match status" value="1"/>
</dbReference>
<comment type="cofactor">
    <cofactor evidence="1">
        <name>Fe cation</name>
        <dbReference type="ChEBI" id="CHEBI:24875"/>
    </cofactor>
</comment>
<dbReference type="InterPro" id="IPR008775">
    <property type="entry name" value="Phytyl_CoA_dOase-like"/>
</dbReference>
<keyword evidence="3" id="KW-1185">Reference proteome</keyword>
<reference evidence="2" key="1">
    <citation type="submission" date="2021-02" db="EMBL/GenBank/DDBJ databases">
        <authorList>
            <person name="Dougan E. K."/>
            <person name="Rhodes N."/>
            <person name="Thang M."/>
            <person name="Chan C."/>
        </authorList>
    </citation>
    <scope>NUCLEOTIDE SEQUENCE</scope>
</reference>
<evidence type="ECO:0000313" key="2">
    <source>
        <dbReference type="EMBL" id="CAE8596579.1"/>
    </source>
</evidence>
<dbReference type="EMBL" id="CAJNNV010008734">
    <property type="protein sequence ID" value="CAE8596579.1"/>
    <property type="molecule type" value="Genomic_DNA"/>
</dbReference>
<dbReference type="Proteomes" id="UP000654075">
    <property type="component" value="Unassembled WGS sequence"/>
</dbReference>
<dbReference type="PANTHER" id="PTHR20883:SF48">
    <property type="entry name" value="ECTOINE DIOXYGENASE"/>
    <property type="match status" value="1"/>
</dbReference>
<gene>
    <name evidence="2" type="ORF">PGLA1383_LOCUS15042</name>
</gene>
<dbReference type="OrthoDB" id="2328924at2759"/>
<sequence length="165" mass="18480">MEDPYQSRSCEKPWIRERPDPVLHCDPSSSQGPLSSAQLEAYSRDGFVVLDNWFPEHELDSYCSEVAAIKSGIEASPDFGKTNSVVTSSCIFLSEPGTGALRSVFDVHLHDGVLKELSSCPKLVSIARQILADDVYIHQCRVNFQPAFVGSGFWWHSDFETWHSE</sequence>
<accession>A0A813E677</accession>
<comment type="caution">
    <text evidence="2">The sequence shown here is derived from an EMBL/GenBank/DDBJ whole genome shotgun (WGS) entry which is preliminary data.</text>
</comment>
<protein>
    <submittedName>
        <fullName evidence="2">Uncharacterized protein</fullName>
    </submittedName>
</protein>
<dbReference type="Pfam" id="PF05721">
    <property type="entry name" value="PhyH"/>
    <property type="match status" value="1"/>
</dbReference>
<evidence type="ECO:0000256" key="1">
    <source>
        <dbReference type="ARBA" id="ARBA00001962"/>
    </source>
</evidence>
<dbReference type="GO" id="GO:0016491">
    <property type="term" value="F:oxidoreductase activity"/>
    <property type="evidence" value="ECO:0007669"/>
    <property type="project" value="UniProtKB-ARBA"/>
</dbReference>
<evidence type="ECO:0000313" key="3">
    <source>
        <dbReference type="Proteomes" id="UP000654075"/>
    </source>
</evidence>
<name>A0A813E677_POLGL</name>
<organism evidence="2 3">
    <name type="scientific">Polarella glacialis</name>
    <name type="common">Dinoflagellate</name>
    <dbReference type="NCBI Taxonomy" id="89957"/>
    <lineage>
        <taxon>Eukaryota</taxon>
        <taxon>Sar</taxon>
        <taxon>Alveolata</taxon>
        <taxon>Dinophyceae</taxon>
        <taxon>Suessiales</taxon>
        <taxon>Suessiaceae</taxon>
        <taxon>Polarella</taxon>
    </lineage>
</organism>
<feature type="non-terminal residue" evidence="2">
    <location>
        <position position="1"/>
    </location>
</feature>
<dbReference type="PANTHER" id="PTHR20883">
    <property type="entry name" value="PHYTANOYL-COA DIOXYGENASE DOMAIN CONTAINING 1"/>
    <property type="match status" value="1"/>
</dbReference>
<dbReference type="Gene3D" id="2.60.120.620">
    <property type="entry name" value="q2cbj1_9rhob like domain"/>
    <property type="match status" value="1"/>
</dbReference>